<protein>
    <recommendedName>
        <fullName evidence="4">Zinc finger CCCH domain-containing protein 13-like</fullName>
    </recommendedName>
</protein>
<dbReference type="GeneID" id="113698961"/>
<feature type="compositionally biased region" description="Basic and acidic residues" evidence="1">
    <location>
        <begin position="191"/>
        <end position="200"/>
    </location>
</feature>
<evidence type="ECO:0008006" key="4">
    <source>
        <dbReference type="Google" id="ProtNLM"/>
    </source>
</evidence>
<feature type="compositionally biased region" description="Basic and acidic residues" evidence="1">
    <location>
        <begin position="364"/>
        <end position="389"/>
    </location>
</feature>
<feature type="compositionally biased region" description="Basic and acidic residues" evidence="1">
    <location>
        <begin position="446"/>
        <end position="458"/>
    </location>
</feature>
<accession>A0A6P6T8S0</accession>
<feature type="region of interest" description="Disordered" evidence="1">
    <location>
        <begin position="722"/>
        <end position="745"/>
    </location>
</feature>
<dbReference type="Pfam" id="PF08642">
    <property type="entry name" value="Rxt3"/>
    <property type="match status" value="1"/>
</dbReference>
<feature type="compositionally biased region" description="Basic and acidic residues" evidence="1">
    <location>
        <begin position="266"/>
        <end position="280"/>
    </location>
</feature>
<organism evidence="2 3">
    <name type="scientific">Coffea arabica</name>
    <name type="common">Arabian coffee</name>
    <dbReference type="NCBI Taxonomy" id="13443"/>
    <lineage>
        <taxon>Eukaryota</taxon>
        <taxon>Viridiplantae</taxon>
        <taxon>Streptophyta</taxon>
        <taxon>Embryophyta</taxon>
        <taxon>Tracheophyta</taxon>
        <taxon>Spermatophyta</taxon>
        <taxon>Magnoliopsida</taxon>
        <taxon>eudicotyledons</taxon>
        <taxon>Gunneridae</taxon>
        <taxon>Pentapetalae</taxon>
        <taxon>asterids</taxon>
        <taxon>lamiids</taxon>
        <taxon>Gentianales</taxon>
        <taxon>Rubiaceae</taxon>
        <taxon>Ixoroideae</taxon>
        <taxon>Gardenieae complex</taxon>
        <taxon>Bertiereae - Coffeeae clade</taxon>
        <taxon>Coffeeae</taxon>
        <taxon>Coffea</taxon>
    </lineage>
</organism>
<evidence type="ECO:0000313" key="2">
    <source>
        <dbReference type="Proteomes" id="UP001652660"/>
    </source>
</evidence>
<gene>
    <name evidence="3" type="primary">LOC113698961</name>
</gene>
<reference evidence="3" key="2">
    <citation type="submission" date="2025-08" db="UniProtKB">
        <authorList>
            <consortium name="RefSeq"/>
        </authorList>
    </citation>
    <scope>IDENTIFICATION</scope>
    <source>
        <tissue evidence="3">Leaves</tissue>
    </source>
</reference>
<sequence length="820" mass="93119">MSAPPSKRSHEEVGNGSGGVSGSHGLSSAPKFQHEDSGTFPGVMGRLESSTSGDFHSPYDIGQDARMPKLPRTESRDADRRSPLLPMYRVPSSSNDTHLDHPSGFESRLEFRDTKEGNKDPKFENRESKVEQRELHIGSRLDKDVKFDSRGDDNKATKHERETYPEHRADIKVDKESYGGASNHPNWKNSNEQHRGKRYPDASGGNVDPWQASRSSLHGPVEGVKESPNVEEREYGEAREAVGENKVDFKGENKLKERERKRKEVKQRDWGERDKERNDLRNALQLCSNSNSENKEPMREEREAERLDKERKDLLREKEKVKEREKDFMKKESGNGAEKESPHNDKEMVDVPSRAAELENPTSELKKQKDTDSWKNVDREPRERKKERDAEEEGERYDKRNKNHDKESDEVCGEAEGGAEREREVFNYGVQQRKRMLRPRGSPQRTHRDPRFRSRNQDNEGSQGKPDVSTIVYKVGESMQELTKVWKEYEASQADKMSESSSNGPTLDIRIPAEHVSAANRQVRGGQLWGTDIYTDDSDLVAVLMHTGYCRPTASPLEATIQELRVTIRVLPPQDCYLSMLRNNVRSRSWGAAIGCSYRVERCCVVKKGGAVFDVQPCLTHSSSMEPTLAPVAVERTMTTRAAASNALRQQRFVREVTVQFNLCGEPWLKYSISVVADKGLKKPLFTASRLKKGEVLYLETHSRRFELCFAGEKMVKATSVSQAQEAEADKSVTHSSHTSNGEKGLMDGENVVIDAFRWSRCKNLLRQTKMISIGIPLPLEHVEVLGDNLEWEDINWTSTGVVIAGKEYHLARAHFMSPN</sequence>
<feature type="compositionally biased region" description="Basic and acidic residues" evidence="1">
    <location>
        <begin position="71"/>
        <end position="82"/>
    </location>
</feature>
<proteinExistence type="predicted"/>
<feature type="compositionally biased region" description="Basic and acidic residues" evidence="1">
    <location>
        <begin position="97"/>
        <end position="177"/>
    </location>
</feature>
<feature type="compositionally biased region" description="Basic and acidic residues" evidence="1">
    <location>
        <begin position="293"/>
        <end position="349"/>
    </location>
</feature>
<feature type="region of interest" description="Disordered" evidence="1">
    <location>
        <begin position="1"/>
        <end position="468"/>
    </location>
</feature>
<dbReference type="RefSeq" id="XP_027074749.2">
    <property type="nucleotide sequence ID" value="XM_027218948.2"/>
</dbReference>
<reference evidence="2" key="1">
    <citation type="journal article" date="2025" name="Foods">
        <title>Unveiling the Microbial Signatures of Arabica Coffee Cherries: Insights into Ripeness Specific Diversity, Functional Traits, and Implications for Quality and Safety.</title>
        <authorList>
            <consortium name="RefSeq"/>
            <person name="Tenea G.N."/>
            <person name="Cifuentes V."/>
            <person name="Reyes P."/>
            <person name="Cevallos-Vallejos M."/>
        </authorList>
    </citation>
    <scope>NUCLEOTIDE SEQUENCE [LARGE SCALE GENOMIC DNA]</scope>
</reference>
<keyword evidence="2" id="KW-1185">Reference proteome</keyword>
<feature type="compositionally biased region" description="Basic and acidic residues" evidence="1">
    <location>
        <begin position="223"/>
        <end position="258"/>
    </location>
</feature>
<dbReference type="InterPro" id="IPR036609">
    <property type="entry name" value="LCCL_sf"/>
</dbReference>
<dbReference type="InterPro" id="IPR013951">
    <property type="entry name" value="Rxt3"/>
</dbReference>
<dbReference type="SUPFAM" id="SSF69848">
    <property type="entry name" value="LCCL domain"/>
    <property type="match status" value="1"/>
</dbReference>
<name>A0A6P6T8S0_COFAR</name>
<evidence type="ECO:0000313" key="3">
    <source>
        <dbReference type="RefSeq" id="XP_027074749.2"/>
    </source>
</evidence>
<evidence type="ECO:0000256" key="1">
    <source>
        <dbReference type="SAM" id="MobiDB-lite"/>
    </source>
</evidence>
<dbReference type="OrthoDB" id="3596986at2759"/>
<dbReference type="Proteomes" id="UP001652660">
    <property type="component" value="Chromosome 7c"/>
</dbReference>
<dbReference type="Gene3D" id="2.170.130.20">
    <property type="entry name" value="LCCL-like domain"/>
    <property type="match status" value="1"/>
</dbReference>
<feature type="compositionally biased region" description="Basic and acidic residues" evidence="1">
    <location>
        <begin position="396"/>
        <end position="409"/>
    </location>
</feature>